<dbReference type="EMBL" id="BBRZ01000005">
    <property type="protein sequence ID" value="GAM54595.1"/>
    <property type="molecule type" value="Genomic_DNA"/>
</dbReference>
<evidence type="ECO:0000313" key="2">
    <source>
        <dbReference type="Proteomes" id="UP000031671"/>
    </source>
</evidence>
<evidence type="ECO:0000313" key="1">
    <source>
        <dbReference type="EMBL" id="GAM54595.1"/>
    </source>
</evidence>
<comment type="caution">
    <text evidence="1">The sequence shown here is derived from an EMBL/GenBank/DDBJ whole genome shotgun (WGS) entry which is preliminary data.</text>
</comment>
<sequence>MALLRVMPSKQLFSRLSQPESKQTCLQPWTRLRISVQEKEILMRWRALIEEYCTNVESDINPIKTNT</sequence>
<dbReference type="Proteomes" id="UP000031671">
    <property type="component" value="Unassembled WGS sequence"/>
</dbReference>
<dbReference type="AlphaFoldDB" id="A0A0B8NIQ3"/>
<keyword evidence="2" id="KW-1185">Reference proteome</keyword>
<accession>A0A0B8NIQ3</accession>
<protein>
    <submittedName>
        <fullName evidence="1">Uncharacterized protein</fullName>
    </submittedName>
</protein>
<reference evidence="1 2" key="2">
    <citation type="submission" date="2015-01" db="EMBL/GenBank/DDBJ databases">
        <authorList>
            <consortium name="NBRP consortium"/>
            <person name="Sawabe T."/>
            <person name="Meirelles P."/>
            <person name="Feng G."/>
            <person name="Sayaka M."/>
            <person name="Hattori M."/>
            <person name="Ohkuma M."/>
        </authorList>
    </citation>
    <scope>NUCLEOTIDE SEQUENCE [LARGE SCALE GENOMIC DNA]</scope>
    <source>
        <strain evidence="2">JCM 19231</strain>
    </source>
</reference>
<organism evidence="1 2">
    <name type="scientific">Vibrio ishigakensis</name>
    <dbReference type="NCBI Taxonomy" id="1481914"/>
    <lineage>
        <taxon>Bacteria</taxon>
        <taxon>Pseudomonadati</taxon>
        <taxon>Pseudomonadota</taxon>
        <taxon>Gammaproteobacteria</taxon>
        <taxon>Vibrionales</taxon>
        <taxon>Vibrionaceae</taxon>
        <taxon>Vibrio</taxon>
    </lineage>
</organism>
<proteinExistence type="predicted"/>
<gene>
    <name evidence="1" type="ORF">JCM19231_5559</name>
</gene>
<reference evidence="1 2" key="1">
    <citation type="submission" date="2015-01" db="EMBL/GenBank/DDBJ databases">
        <title>Vibrio sp. C1 JCM 19231 whole genome shotgun sequence.</title>
        <authorList>
            <person name="Sawabe T."/>
            <person name="Meirelles P."/>
            <person name="Feng G."/>
            <person name="Sayaka M."/>
            <person name="Hattori M."/>
            <person name="Ohkuma M."/>
        </authorList>
    </citation>
    <scope>NUCLEOTIDE SEQUENCE [LARGE SCALE GENOMIC DNA]</scope>
    <source>
        <strain evidence="2">JCM 19231</strain>
    </source>
</reference>
<name>A0A0B8NIQ3_9VIBR</name>